<proteinExistence type="predicted"/>
<dbReference type="InterPro" id="IPR036249">
    <property type="entry name" value="Thioredoxin-like_sf"/>
</dbReference>
<dbReference type="SUPFAM" id="SSF52833">
    <property type="entry name" value="Thioredoxin-like"/>
    <property type="match status" value="1"/>
</dbReference>
<dbReference type="AlphaFoldDB" id="A0A553UJC8"/>
<sequence>MLMLPSMQAVVQTAEQPLPSVLQLSFSEPSFNTHLRFSEGRITGVRSALLPSWSSSLLRLGVNTQAVVEAQLRSRKVDDVLASLIETGHLEAHSLAQLVRLRTLGSLLPLVWRSGLMEVSSTPSHTVLPLTSADTLQSVSAAEYHASALSPSEQALTLNDHFTASPLASTEALDSEEARTVYLAALHGLSLGETAQRHGLRWDALTKAVTHLTATGALRPVQAGKRAREVAGRLKVGEVAPEFCLPDFGGGEVRLSDLRGKKIWLIFNRQSTCALCNPHHLQIIALSERMRQQGVQIVSVWGSTVADLALGIGKLRPPYPVLADPLDETYDRYGLGHSLRGFLDLRNLPTALSGLKMMGTSALKDDGELTRMPAEFLIGADGTIEAAHYNSYGADWLSVERVLEWAGKS</sequence>
<dbReference type="GO" id="GO:0016491">
    <property type="term" value="F:oxidoreductase activity"/>
    <property type="evidence" value="ECO:0007669"/>
    <property type="project" value="InterPro"/>
</dbReference>
<dbReference type="Gene3D" id="3.40.30.10">
    <property type="entry name" value="Glutaredoxin"/>
    <property type="match status" value="1"/>
</dbReference>
<reference evidence="2 3" key="1">
    <citation type="submission" date="2019-07" db="EMBL/GenBank/DDBJ databases">
        <title>Deinococcus detaillus sp. nov., isolated from humus soil in Antarctica.</title>
        <authorList>
            <person name="Zhang K."/>
        </authorList>
    </citation>
    <scope>NUCLEOTIDE SEQUENCE [LARGE SCALE GENOMIC DNA]</scope>
    <source>
        <strain evidence="2 3">H1</strain>
    </source>
</reference>
<dbReference type="PANTHER" id="PTHR42852">
    <property type="entry name" value="THIOL:DISULFIDE INTERCHANGE PROTEIN DSBE"/>
    <property type="match status" value="1"/>
</dbReference>
<evidence type="ECO:0000313" key="2">
    <source>
        <dbReference type="EMBL" id="TSA80303.1"/>
    </source>
</evidence>
<accession>A0A553UJC8</accession>
<dbReference type="Proteomes" id="UP000316092">
    <property type="component" value="Unassembled WGS sequence"/>
</dbReference>
<dbReference type="PANTHER" id="PTHR42852:SF13">
    <property type="entry name" value="PROTEIN DIPZ"/>
    <property type="match status" value="1"/>
</dbReference>
<evidence type="ECO:0000313" key="3">
    <source>
        <dbReference type="Proteomes" id="UP000316092"/>
    </source>
</evidence>
<evidence type="ECO:0000259" key="1">
    <source>
        <dbReference type="PROSITE" id="PS51352"/>
    </source>
</evidence>
<gene>
    <name evidence="2" type="ORF">FNU79_16770</name>
</gene>
<dbReference type="InterPro" id="IPR050553">
    <property type="entry name" value="Thioredoxin_ResA/DsbE_sf"/>
</dbReference>
<protein>
    <submittedName>
        <fullName evidence="2">Redoxin domain-containing protein</fullName>
    </submittedName>
</protein>
<comment type="caution">
    <text evidence="2">The sequence shown here is derived from an EMBL/GenBank/DDBJ whole genome shotgun (WGS) entry which is preliminary data.</text>
</comment>
<dbReference type="EMBL" id="VKDB01000031">
    <property type="protein sequence ID" value="TSA80303.1"/>
    <property type="molecule type" value="Genomic_DNA"/>
</dbReference>
<keyword evidence="3" id="KW-1185">Reference proteome</keyword>
<organism evidence="2 3">
    <name type="scientific">Deinococcus detaillensis</name>
    <dbReference type="NCBI Taxonomy" id="2592048"/>
    <lineage>
        <taxon>Bacteria</taxon>
        <taxon>Thermotogati</taxon>
        <taxon>Deinococcota</taxon>
        <taxon>Deinococci</taxon>
        <taxon>Deinococcales</taxon>
        <taxon>Deinococcaceae</taxon>
        <taxon>Deinococcus</taxon>
    </lineage>
</organism>
<feature type="domain" description="Thioredoxin" evidence="1">
    <location>
        <begin position="234"/>
        <end position="409"/>
    </location>
</feature>
<dbReference type="OrthoDB" id="9809746at2"/>
<dbReference type="Pfam" id="PF00578">
    <property type="entry name" value="AhpC-TSA"/>
    <property type="match status" value="1"/>
</dbReference>
<dbReference type="InterPro" id="IPR013766">
    <property type="entry name" value="Thioredoxin_domain"/>
</dbReference>
<dbReference type="RefSeq" id="WP_143721947.1">
    <property type="nucleotide sequence ID" value="NZ_VKDB01000031.1"/>
</dbReference>
<dbReference type="InterPro" id="IPR000866">
    <property type="entry name" value="AhpC/TSA"/>
</dbReference>
<dbReference type="GO" id="GO:0016209">
    <property type="term" value="F:antioxidant activity"/>
    <property type="evidence" value="ECO:0007669"/>
    <property type="project" value="InterPro"/>
</dbReference>
<name>A0A553UJC8_9DEIO</name>
<dbReference type="PROSITE" id="PS51352">
    <property type="entry name" value="THIOREDOXIN_2"/>
    <property type="match status" value="1"/>
</dbReference>